<feature type="transmembrane region" description="Helical" evidence="1">
    <location>
        <begin position="224"/>
        <end position="246"/>
    </location>
</feature>
<dbReference type="Pfam" id="PF11583">
    <property type="entry name" value="AurF"/>
    <property type="match status" value="1"/>
</dbReference>
<dbReference type="InterPro" id="IPR012348">
    <property type="entry name" value="RNR-like"/>
</dbReference>
<keyword evidence="1" id="KW-0472">Membrane</keyword>
<dbReference type="SUPFAM" id="SSF47240">
    <property type="entry name" value="Ferritin-like"/>
    <property type="match status" value="1"/>
</dbReference>
<accession>A0ABW1A5Q2</accession>
<name>A0ABW1A5Q2_9ACTN</name>
<organism evidence="2 3">
    <name type="scientific">Actinomadura rugatobispora</name>
    <dbReference type="NCBI Taxonomy" id="1994"/>
    <lineage>
        <taxon>Bacteria</taxon>
        <taxon>Bacillati</taxon>
        <taxon>Actinomycetota</taxon>
        <taxon>Actinomycetes</taxon>
        <taxon>Streptosporangiales</taxon>
        <taxon>Thermomonosporaceae</taxon>
        <taxon>Actinomadura</taxon>
    </lineage>
</organism>
<dbReference type="InterPro" id="IPR009078">
    <property type="entry name" value="Ferritin-like_SF"/>
</dbReference>
<proteinExistence type="predicted"/>
<dbReference type="Proteomes" id="UP001596074">
    <property type="component" value="Unassembled WGS sequence"/>
</dbReference>
<sequence>MATRETLRKDRAARTRRVERLNTASVRRVIEPDTDVTGDFSQEQIVPDELLSTAGLGLRLTPEQKARLAREEVASMLRLGITFEAALMAGFSFRLAVSPRVTDPRFTYALHEIGEETRHSRLFARVIGQLEPRQRNPLESRLARRARGRALPHLMRRPATLDALVLGGEEVPDLLQRLLAEHPDTDDYLRRISHYHRQEEARHLAYARTTVAEHYARARRSDRLALHWIVPGAIAVMFDMMVQPLVYRTVGLPALRTWRAVRRDPRRVELRRQACRSVLKSLLDAGVFAPGRVPYAWRRACAVDASGVPV</sequence>
<gene>
    <name evidence="2" type="ORF">ACFPZN_25440</name>
</gene>
<keyword evidence="3" id="KW-1185">Reference proteome</keyword>
<dbReference type="InterPro" id="IPR025859">
    <property type="entry name" value="AurF/CmlI"/>
</dbReference>
<keyword evidence="1" id="KW-1133">Transmembrane helix</keyword>
<evidence type="ECO:0000256" key="1">
    <source>
        <dbReference type="SAM" id="Phobius"/>
    </source>
</evidence>
<protein>
    <submittedName>
        <fullName evidence="2">Diiron oxygenase</fullName>
    </submittedName>
</protein>
<evidence type="ECO:0000313" key="2">
    <source>
        <dbReference type="EMBL" id="MFC5748973.1"/>
    </source>
</evidence>
<evidence type="ECO:0000313" key="3">
    <source>
        <dbReference type="Proteomes" id="UP001596074"/>
    </source>
</evidence>
<dbReference type="RefSeq" id="WP_378284674.1">
    <property type="nucleotide sequence ID" value="NZ_JBHSON010000037.1"/>
</dbReference>
<dbReference type="EMBL" id="JBHSON010000037">
    <property type="protein sequence ID" value="MFC5748973.1"/>
    <property type="molecule type" value="Genomic_DNA"/>
</dbReference>
<dbReference type="Gene3D" id="1.10.620.20">
    <property type="entry name" value="Ribonucleotide Reductase, subunit A"/>
    <property type="match status" value="1"/>
</dbReference>
<comment type="caution">
    <text evidence="2">The sequence shown here is derived from an EMBL/GenBank/DDBJ whole genome shotgun (WGS) entry which is preliminary data.</text>
</comment>
<keyword evidence="1" id="KW-0812">Transmembrane</keyword>
<reference evidence="3" key="1">
    <citation type="journal article" date="2019" name="Int. J. Syst. Evol. Microbiol.">
        <title>The Global Catalogue of Microorganisms (GCM) 10K type strain sequencing project: providing services to taxonomists for standard genome sequencing and annotation.</title>
        <authorList>
            <consortium name="The Broad Institute Genomics Platform"/>
            <consortium name="The Broad Institute Genome Sequencing Center for Infectious Disease"/>
            <person name="Wu L."/>
            <person name="Ma J."/>
        </authorList>
    </citation>
    <scope>NUCLEOTIDE SEQUENCE [LARGE SCALE GENOMIC DNA]</scope>
    <source>
        <strain evidence="3">KCTC 42087</strain>
    </source>
</reference>